<dbReference type="Gene3D" id="3.40.50.200">
    <property type="entry name" value="Peptidase S8/S53 domain"/>
    <property type="match status" value="1"/>
</dbReference>
<reference evidence="4" key="2">
    <citation type="journal article" date="2024" name="Plant">
        <title>Genomic evolution and insights into agronomic trait innovations of Sesamum species.</title>
        <authorList>
            <person name="Miao H."/>
            <person name="Wang L."/>
            <person name="Qu L."/>
            <person name="Liu H."/>
            <person name="Sun Y."/>
            <person name="Le M."/>
            <person name="Wang Q."/>
            <person name="Wei S."/>
            <person name="Zheng Y."/>
            <person name="Lin W."/>
            <person name="Duan Y."/>
            <person name="Cao H."/>
            <person name="Xiong S."/>
            <person name="Wang X."/>
            <person name="Wei L."/>
            <person name="Li C."/>
            <person name="Ma Q."/>
            <person name="Ju M."/>
            <person name="Zhao R."/>
            <person name="Li G."/>
            <person name="Mu C."/>
            <person name="Tian Q."/>
            <person name="Mei H."/>
            <person name="Zhang T."/>
            <person name="Gao T."/>
            <person name="Zhang H."/>
        </authorList>
    </citation>
    <scope>NUCLEOTIDE SEQUENCE</scope>
    <source>
        <strain evidence="4">G02</strain>
    </source>
</reference>
<sequence length="178" mass="19795">MASAKGKQTEFSYGAGHINPVKAANPGLVYETIEEEYVKLLCYKGYSTPSIWKLFGNKRSNCSHIKHRKWSPKDLNYPAMASLVRRYVSFTIIFSRTVTNIGGAISTYRANISAPSGLKVIVQPQELSLKKLNEKKSFVVKVGGKVAVRVLSASLEWNDGKHNVRSPIVIYTKSPMKS</sequence>
<reference evidence="4" key="1">
    <citation type="submission" date="2020-06" db="EMBL/GenBank/DDBJ databases">
        <authorList>
            <person name="Li T."/>
            <person name="Hu X."/>
            <person name="Zhang T."/>
            <person name="Song X."/>
            <person name="Zhang H."/>
            <person name="Dai N."/>
            <person name="Sheng W."/>
            <person name="Hou X."/>
            <person name="Wei L."/>
        </authorList>
    </citation>
    <scope>NUCLEOTIDE SEQUENCE</scope>
    <source>
        <strain evidence="4">G02</strain>
        <tissue evidence="4">Leaf</tissue>
    </source>
</reference>
<dbReference type="PANTHER" id="PTHR10795">
    <property type="entry name" value="PROPROTEIN CONVERTASE SUBTILISIN/KEXIN"/>
    <property type="match status" value="1"/>
</dbReference>
<gene>
    <name evidence="4" type="ORF">Sradi_1813600</name>
</gene>
<dbReference type="Gene3D" id="2.60.40.2310">
    <property type="match status" value="1"/>
</dbReference>
<dbReference type="GO" id="GO:0006508">
    <property type="term" value="P:proteolysis"/>
    <property type="evidence" value="ECO:0007669"/>
    <property type="project" value="InterPro"/>
</dbReference>
<keyword evidence="2" id="KW-0732">Signal</keyword>
<dbReference type="InterPro" id="IPR041469">
    <property type="entry name" value="Subtilisin-like_FN3"/>
</dbReference>
<dbReference type="GO" id="GO:0004252">
    <property type="term" value="F:serine-type endopeptidase activity"/>
    <property type="evidence" value="ECO:0007669"/>
    <property type="project" value="InterPro"/>
</dbReference>
<proteinExistence type="inferred from homology"/>
<accession>A0AAW2TW21</accession>
<evidence type="ECO:0000256" key="2">
    <source>
        <dbReference type="ARBA" id="ARBA00022729"/>
    </source>
</evidence>
<dbReference type="Pfam" id="PF17766">
    <property type="entry name" value="fn3_6"/>
    <property type="match status" value="1"/>
</dbReference>
<dbReference type="InterPro" id="IPR036852">
    <property type="entry name" value="Peptidase_S8/S53_dom_sf"/>
</dbReference>
<comment type="caution">
    <text evidence="4">The sequence shown here is derived from an EMBL/GenBank/DDBJ whole genome shotgun (WGS) entry which is preliminary data.</text>
</comment>
<dbReference type="EMBL" id="JACGWJ010000007">
    <property type="protein sequence ID" value="KAL0408792.1"/>
    <property type="molecule type" value="Genomic_DNA"/>
</dbReference>
<comment type="similarity">
    <text evidence="1">Belongs to the peptidase S8 family.</text>
</comment>
<feature type="domain" description="Subtilisin-like protease fibronectin type-III" evidence="3">
    <location>
        <begin position="74"/>
        <end position="170"/>
    </location>
</feature>
<organism evidence="4">
    <name type="scientific">Sesamum radiatum</name>
    <name type="common">Black benniseed</name>
    <dbReference type="NCBI Taxonomy" id="300843"/>
    <lineage>
        <taxon>Eukaryota</taxon>
        <taxon>Viridiplantae</taxon>
        <taxon>Streptophyta</taxon>
        <taxon>Embryophyta</taxon>
        <taxon>Tracheophyta</taxon>
        <taxon>Spermatophyta</taxon>
        <taxon>Magnoliopsida</taxon>
        <taxon>eudicotyledons</taxon>
        <taxon>Gunneridae</taxon>
        <taxon>Pentapetalae</taxon>
        <taxon>asterids</taxon>
        <taxon>lamiids</taxon>
        <taxon>Lamiales</taxon>
        <taxon>Pedaliaceae</taxon>
        <taxon>Sesamum</taxon>
    </lineage>
</organism>
<evidence type="ECO:0000313" key="4">
    <source>
        <dbReference type="EMBL" id="KAL0408792.1"/>
    </source>
</evidence>
<dbReference type="AlphaFoldDB" id="A0AAW2TW21"/>
<evidence type="ECO:0000256" key="1">
    <source>
        <dbReference type="ARBA" id="ARBA00011073"/>
    </source>
</evidence>
<protein>
    <submittedName>
        <fullName evidence="4">Cucumisin</fullName>
    </submittedName>
</protein>
<evidence type="ECO:0000259" key="3">
    <source>
        <dbReference type="Pfam" id="PF17766"/>
    </source>
</evidence>
<name>A0AAW2TW21_SESRA</name>
<dbReference type="InterPro" id="IPR045051">
    <property type="entry name" value="SBT"/>
</dbReference>